<gene>
    <name evidence="7" type="ORF">HDA42_006689</name>
</gene>
<evidence type="ECO:0000256" key="4">
    <source>
        <dbReference type="ARBA" id="ARBA00023002"/>
    </source>
</evidence>
<dbReference type="InterPro" id="IPR036396">
    <property type="entry name" value="Cyt_P450_sf"/>
</dbReference>
<dbReference type="PANTHER" id="PTHR46696">
    <property type="entry name" value="P450, PUTATIVE (EUROFUNG)-RELATED"/>
    <property type="match status" value="1"/>
</dbReference>
<evidence type="ECO:0000313" key="7">
    <source>
        <dbReference type="EMBL" id="MBA9057511.1"/>
    </source>
</evidence>
<reference evidence="7 8" key="1">
    <citation type="submission" date="2020-08" db="EMBL/GenBank/DDBJ databases">
        <title>Sequencing the genomes of 1000 actinobacteria strains.</title>
        <authorList>
            <person name="Klenk H.-P."/>
        </authorList>
    </citation>
    <scope>NUCLEOTIDE SEQUENCE [LARGE SCALE GENOMIC DNA]</scope>
    <source>
        <strain evidence="7 8">DSM 41827</strain>
    </source>
</reference>
<dbReference type="GO" id="GO:0020037">
    <property type="term" value="F:heme binding"/>
    <property type="evidence" value="ECO:0007669"/>
    <property type="project" value="InterPro"/>
</dbReference>
<dbReference type="GO" id="GO:0004497">
    <property type="term" value="F:monooxygenase activity"/>
    <property type="evidence" value="ECO:0007669"/>
    <property type="project" value="UniProtKB-KW"/>
</dbReference>
<evidence type="ECO:0000256" key="6">
    <source>
        <dbReference type="ARBA" id="ARBA00023033"/>
    </source>
</evidence>
<dbReference type="Gene3D" id="1.10.630.10">
    <property type="entry name" value="Cytochrome P450"/>
    <property type="match status" value="1"/>
</dbReference>
<evidence type="ECO:0000256" key="3">
    <source>
        <dbReference type="ARBA" id="ARBA00022723"/>
    </source>
</evidence>
<sequence>MDPGTLLARITDYASRPDPYPLYAELREAGTVVPQADGSLLIGGYHEVAALLHDPRMSADPRTRGLETAKPPFLRLDDPEHHRLRTLAMRPFGPPHTPHRVDGMRTEIENITKELLAPFESGGQVDLVDDFAYPLPVTVICRLLGVPHEDEPLFRAWSDTLVAAADVRPDASSAPRDEAERARQEMGGYLVGLAEQRRGDPRDDLLSAFVSEPDPELRLSQEELAQTAVLLLIAGHETTVNLITNGVLTLLRHPEELDRLRREPELMPRAVEELLRFEPPVHMRERIPLADFDVAGTTLPRGSSVFLALASGNRDPRRFTDPDRFDPTRADNEHLGFGSGIHLCYGAPLARLEAQSALTALLPRLGTAELVEDPPPYRQNAMLRGPRHLTLRL</sequence>
<dbReference type="SUPFAM" id="SSF48264">
    <property type="entry name" value="Cytochrome P450"/>
    <property type="match status" value="1"/>
</dbReference>
<dbReference type="Pfam" id="PF00067">
    <property type="entry name" value="p450"/>
    <property type="match status" value="1"/>
</dbReference>
<keyword evidence="4" id="KW-0560">Oxidoreductase</keyword>
<dbReference type="PANTHER" id="PTHR46696:SF1">
    <property type="entry name" value="CYTOCHROME P450 YJIB-RELATED"/>
    <property type="match status" value="1"/>
</dbReference>
<dbReference type="AlphaFoldDB" id="A0A7W3RPR1"/>
<comment type="caution">
    <text evidence="7">The sequence shown here is derived from an EMBL/GenBank/DDBJ whole genome shotgun (WGS) entry which is preliminary data.</text>
</comment>
<name>A0A7W3RPR1_STRMR</name>
<comment type="similarity">
    <text evidence="1">Belongs to the cytochrome P450 family.</text>
</comment>
<evidence type="ECO:0000256" key="5">
    <source>
        <dbReference type="ARBA" id="ARBA00023004"/>
    </source>
</evidence>
<protein>
    <submittedName>
        <fullName evidence="7">Cytochrome P450</fullName>
    </submittedName>
</protein>
<dbReference type="PRINTS" id="PR00385">
    <property type="entry name" value="P450"/>
</dbReference>
<accession>A0A7W3RPR1</accession>
<keyword evidence="6" id="KW-0503">Monooxygenase</keyword>
<keyword evidence="3" id="KW-0479">Metal-binding</keyword>
<dbReference type="EMBL" id="JACJIJ010000002">
    <property type="protein sequence ID" value="MBA9057511.1"/>
    <property type="molecule type" value="Genomic_DNA"/>
</dbReference>
<evidence type="ECO:0000256" key="1">
    <source>
        <dbReference type="ARBA" id="ARBA00010617"/>
    </source>
</evidence>
<evidence type="ECO:0000313" key="8">
    <source>
        <dbReference type="Proteomes" id="UP000577386"/>
    </source>
</evidence>
<keyword evidence="2" id="KW-0349">Heme</keyword>
<organism evidence="7 8">
    <name type="scientific">Streptomyces murinus</name>
    <dbReference type="NCBI Taxonomy" id="33900"/>
    <lineage>
        <taxon>Bacteria</taxon>
        <taxon>Bacillati</taxon>
        <taxon>Actinomycetota</taxon>
        <taxon>Actinomycetes</taxon>
        <taxon>Kitasatosporales</taxon>
        <taxon>Streptomycetaceae</taxon>
        <taxon>Streptomyces</taxon>
    </lineage>
</organism>
<dbReference type="RefSeq" id="WP_128792812.1">
    <property type="nucleotide sequence ID" value="NZ_BAAAHW010000009.1"/>
</dbReference>
<dbReference type="PRINTS" id="PR00359">
    <property type="entry name" value="BP450"/>
</dbReference>
<dbReference type="CDD" id="cd20625">
    <property type="entry name" value="CYP164-like"/>
    <property type="match status" value="1"/>
</dbReference>
<keyword evidence="8" id="KW-1185">Reference proteome</keyword>
<dbReference type="GO" id="GO:0005506">
    <property type="term" value="F:iron ion binding"/>
    <property type="evidence" value="ECO:0007669"/>
    <property type="project" value="InterPro"/>
</dbReference>
<dbReference type="GeneID" id="93977967"/>
<dbReference type="FunFam" id="1.10.630.10:FF:000018">
    <property type="entry name" value="Cytochrome P450 monooxygenase"/>
    <property type="match status" value="1"/>
</dbReference>
<proteinExistence type="inferred from homology"/>
<dbReference type="Proteomes" id="UP000577386">
    <property type="component" value="Unassembled WGS sequence"/>
</dbReference>
<keyword evidence="5" id="KW-0408">Iron</keyword>
<dbReference type="GO" id="GO:0016705">
    <property type="term" value="F:oxidoreductase activity, acting on paired donors, with incorporation or reduction of molecular oxygen"/>
    <property type="evidence" value="ECO:0007669"/>
    <property type="project" value="InterPro"/>
</dbReference>
<dbReference type="InterPro" id="IPR001128">
    <property type="entry name" value="Cyt_P450"/>
</dbReference>
<evidence type="ECO:0000256" key="2">
    <source>
        <dbReference type="ARBA" id="ARBA00022617"/>
    </source>
</evidence>
<dbReference type="InterPro" id="IPR002397">
    <property type="entry name" value="Cyt_P450_B"/>
</dbReference>